<evidence type="ECO:0000313" key="1">
    <source>
        <dbReference type="Proteomes" id="UP000087171"/>
    </source>
</evidence>
<reference evidence="1" key="1">
    <citation type="journal article" date="2013" name="Nat. Biotechnol.">
        <title>Draft genome sequence of chickpea (Cicer arietinum) provides a resource for trait improvement.</title>
        <authorList>
            <person name="Varshney R.K."/>
            <person name="Song C."/>
            <person name="Saxena R.K."/>
            <person name="Azam S."/>
            <person name="Yu S."/>
            <person name="Sharpe A.G."/>
            <person name="Cannon S."/>
            <person name="Baek J."/>
            <person name="Rosen B.D."/>
            <person name="Tar'an B."/>
            <person name="Millan T."/>
            <person name="Zhang X."/>
            <person name="Ramsay L.D."/>
            <person name="Iwata A."/>
            <person name="Wang Y."/>
            <person name="Nelson W."/>
            <person name="Farmer A.D."/>
            <person name="Gaur P.M."/>
            <person name="Soderlund C."/>
            <person name="Penmetsa R.V."/>
            <person name="Xu C."/>
            <person name="Bharti A.K."/>
            <person name="He W."/>
            <person name="Winter P."/>
            <person name="Zhao S."/>
            <person name="Hane J.K."/>
            <person name="Carrasquilla-Garcia N."/>
            <person name="Condie J.A."/>
            <person name="Upadhyaya H.D."/>
            <person name="Luo M.C."/>
            <person name="Thudi M."/>
            <person name="Gowda C.L."/>
            <person name="Singh N.P."/>
            <person name="Lichtenzveig J."/>
            <person name="Gali K.K."/>
            <person name="Rubio J."/>
            <person name="Nadarajan N."/>
            <person name="Dolezel J."/>
            <person name="Bansal K.C."/>
            <person name="Xu X."/>
            <person name="Edwards D."/>
            <person name="Zhang G."/>
            <person name="Kahl G."/>
            <person name="Gil J."/>
            <person name="Singh K.B."/>
            <person name="Datta S.K."/>
            <person name="Jackson S.A."/>
            <person name="Wang J."/>
            <person name="Cook D.R."/>
        </authorList>
    </citation>
    <scope>NUCLEOTIDE SEQUENCE [LARGE SCALE GENOMIC DNA]</scope>
    <source>
        <strain evidence="1">cv. CDC Frontier</strain>
    </source>
</reference>
<keyword evidence="1" id="KW-1185">Reference proteome</keyword>
<dbReference type="InterPro" id="IPR043502">
    <property type="entry name" value="DNA/RNA_pol_sf"/>
</dbReference>
<sequence length="179" mass="19884">MAQPPGFTVSGTSHLGLRLLSLTITQWKYALDILEETCMLDCRLRDTPMDPNVKLLPGQGEPLQGPDRYRRLVGKLNYLTVTRPDIAFVVTKPLSDLVNAPSKGNIEVVGYSDADWVGSPSDRRSTSGYCVLVGGTLISWRSKKQNIVARSSAEAEYRDMVATTCELTWLKQLLKQLKL</sequence>
<gene>
    <name evidence="2" type="primary">LOC113785502</name>
</gene>
<reference evidence="2" key="2">
    <citation type="submission" date="2025-08" db="UniProtKB">
        <authorList>
            <consortium name="RefSeq"/>
        </authorList>
    </citation>
    <scope>IDENTIFICATION</scope>
    <source>
        <tissue evidence="2">Etiolated seedlings</tissue>
    </source>
</reference>
<name>A0A3Q7XV90_CICAR</name>
<dbReference type="CDD" id="cd09272">
    <property type="entry name" value="RNase_HI_RT_Ty1"/>
    <property type="match status" value="1"/>
</dbReference>
<accession>A0A3Q7XV90</accession>
<dbReference type="OrthoDB" id="414945at2759"/>
<dbReference type="Proteomes" id="UP000087171">
    <property type="component" value="Chromosome Ca2"/>
</dbReference>
<dbReference type="RefSeq" id="XP_027187906.1">
    <property type="nucleotide sequence ID" value="XM_027332105.1"/>
</dbReference>
<dbReference type="AlphaFoldDB" id="A0A3Q7XV90"/>
<protein>
    <submittedName>
        <fullName evidence="2">Uncharacterized protein LOC113785502</fullName>
    </submittedName>
</protein>
<dbReference type="PANTHER" id="PTHR11439:SF484">
    <property type="entry name" value="REVERSE TRANSCRIPTASE TY1_COPIA-TYPE DOMAIN-CONTAINING PROTEIN"/>
    <property type="match status" value="1"/>
</dbReference>
<dbReference type="STRING" id="3827.A0A3Q7XV90"/>
<organism evidence="1 2">
    <name type="scientific">Cicer arietinum</name>
    <name type="common">Chickpea</name>
    <name type="synonym">Garbanzo</name>
    <dbReference type="NCBI Taxonomy" id="3827"/>
    <lineage>
        <taxon>Eukaryota</taxon>
        <taxon>Viridiplantae</taxon>
        <taxon>Streptophyta</taxon>
        <taxon>Embryophyta</taxon>
        <taxon>Tracheophyta</taxon>
        <taxon>Spermatophyta</taxon>
        <taxon>Magnoliopsida</taxon>
        <taxon>eudicotyledons</taxon>
        <taxon>Gunneridae</taxon>
        <taxon>Pentapetalae</taxon>
        <taxon>rosids</taxon>
        <taxon>fabids</taxon>
        <taxon>Fabales</taxon>
        <taxon>Fabaceae</taxon>
        <taxon>Papilionoideae</taxon>
        <taxon>50 kb inversion clade</taxon>
        <taxon>NPAAA clade</taxon>
        <taxon>Hologalegina</taxon>
        <taxon>IRL clade</taxon>
        <taxon>Cicereae</taxon>
        <taxon>Cicer</taxon>
    </lineage>
</organism>
<dbReference type="PANTHER" id="PTHR11439">
    <property type="entry name" value="GAG-POL-RELATED RETROTRANSPOSON"/>
    <property type="match status" value="1"/>
</dbReference>
<dbReference type="SUPFAM" id="SSF56672">
    <property type="entry name" value="DNA/RNA polymerases"/>
    <property type="match status" value="1"/>
</dbReference>
<proteinExistence type="predicted"/>
<dbReference type="PaxDb" id="3827-XP_004490770.1"/>
<evidence type="ECO:0000313" key="2">
    <source>
        <dbReference type="RefSeq" id="XP_027187906.1"/>
    </source>
</evidence>